<dbReference type="InterPro" id="IPR004360">
    <property type="entry name" value="Glyas_Fos-R_dOase_dom"/>
</dbReference>
<organism evidence="2 3">
    <name type="scientific">Microlunatus parietis</name>
    <dbReference type="NCBI Taxonomy" id="682979"/>
    <lineage>
        <taxon>Bacteria</taxon>
        <taxon>Bacillati</taxon>
        <taxon>Actinomycetota</taxon>
        <taxon>Actinomycetes</taxon>
        <taxon>Propionibacteriales</taxon>
        <taxon>Propionibacteriaceae</taxon>
        <taxon>Microlunatus</taxon>
    </lineage>
</organism>
<dbReference type="PROSITE" id="PS51819">
    <property type="entry name" value="VOC"/>
    <property type="match status" value="1"/>
</dbReference>
<dbReference type="Gene3D" id="3.10.180.10">
    <property type="entry name" value="2,3-Dihydroxybiphenyl 1,2-Dioxygenase, domain 1"/>
    <property type="match status" value="1"/>
</dbReference>
<reference evidence="2 3" key="1">
    <citation type="submission" date="2020-07" db="EMBL/GenBank/DDBJ databases">
        <title>Sequencing the genomes of 1000 actinobacteria strains.</title>
        <authorList>
            <person name="Klenk H.-P."/>
        </authorList>
    </citation>
    <scope>NUCLEOTIDE SEQUENCE [LARGE SCALE GENOMIC DNA]</scope>
    <source>
        <strain evidence="2 3">DSM 22083</strain>
    </source>
</reference>
<dbReference type="Proteomes" id="UP000569914">
    <property type="component" value="Unassembled WGS sequence"/>
</dbReference>
<dbReference type="RefSeq" id="WP_179758100.1">
    <property type="nucleotide sequence ID" value="NZ_JACCBU010000001.1"/>
</dbReference>
<gene>
    <name evidence="2" type="ORF">BKA15_006953</name>
</gene>
<feature type="domain" description="VOC" evidence="1">
    <location>
        <begin position="5"/>
        <end position="113"/>
    </location>
</feature>
<evidence type="ECO:0000313" key="3">
    <source>
        <dbReference type="Proteomes" id="UP000569914"/>
    </source>
</evidence>
<dbReference type="EMBL" id="JACCBU010000001">
    <property type="protein sequence ID" value="NYE75624.1"/>
    <property type="molecule type" value="Genomic_DNA"/>
</dbReference>
<evidence type="ECO:0000313" key="2">
    <source>
        <dbReference type="EMBL" id="NYE75624.1"/>
    </source>
</evidence>
<dbReference type="InterPro" id="IPR037523">
    <property type="entry name" value="VOC_core"/>
</dbReference>
<protein>
    <submittedName>
        <fullName evidence="2">Putative glyoxalase superfamily protein PhnB</fullName>
    </submittedName>
</protein>
<dbReference type="SUPFAM" id="SSF54593">
    <property type="entry name" value="Glyoxalase/Bleomycin resistance protein/Dihydroxybiphenyl dioxygenase"/>
    <property type="match status" value="1"/>
</dbReference>
<accession>A0A7Y9IF05</accession>
<dbReference type="AlphaFoldDB" id="A0A7Y9IF05"/>
<evidence type="ECO:0000259" key="1">
    <source>
        <dbReference type="PROSITE" id="PS51819"/>
    </source>
</evidence>
<dbReference type="Pfam" id="PF00903">
    <property type="entry name" value="Glyoxalase"/>
    <property type="match status" value="1"/>
</dbReference>
<comment type="caution">
    <text evidence="2">The sequence shown here is derived from an EMBL/GenBank/DDBJ whole genome shotgun (WGS) entry which is preliminary data.</text>
</comment>
<dbReference type="InterPro" id="IPR029068">
    <property type="entry name" value="Glyas_Bleomycin-R_OHBP_Dase"/>
</dbReference>
<sequence>MKTPKPGSILIGTSRPEELRSWYSTLLSVDHGGKGVFDLDGFLLIVDERDDVTGTNNDPGRSILNFHVDDFDAVEAHLKTVGVEWQLPVEDRPGGRFGLVTDPDGNHLQFIQLT</sequence>
<keyword evidence="3" id="KW-1185">Reference proteome</keyword>
<proteinExistence type="predicted"/>
<name>A0A7Y9IF05_9ACTN</name>